<evidence type="ECO:0000313" key="3">
    <source>
        <dbReference type="Proteomes" id="UP000274786"/>
    </source>
</evidence>
<dbReference type="OrthoDB" id="6657864at2"/>
<evidence type="ECO:0000259" key="1">
    <source>
        <dbReference type="Pfam" id="PF12680"/>
    </source>
</evidence>
<dbReference type="InterPro" id="IPR037401">
    <property type="entry name" value="SnoaL-like"/>
</dbReference>
<gene>
    <name evidence="2" type="ORF">BCL79_0793</name>
</gene>
<organism evidence="2 3">
    <name type="scientific">Stenotrophomonas rhizophila</name>
    <dbReference type="NCBI Taxonomy" id="216778"/>
    <lineage>
        <taxon>Bacteria</taxon>
        <taxon>Pseudomonadati</taxon>
        <taxon>Pseudomonadota</taxon>
        <taxon>Gammaproteobacteria</taxon>
        <taxon>Lysobacterales</taxon>
        <taxon>Lysobacteraceae</taxon>
        <taxon>Stenotrophomonas</taxon>
    </lineage>
</organism>
<feature type="domain" description="SnoaL-like" evidence="1">
    <location>
        <begin position="22"/>
        <end position="118"/>
    </location>
</feature>
<evidence type="ECO:0000313" key="2">
    <source>
        <dbReference type="EMBL" id="RLK56407.1"/>
    </source>
</evidence>
<dbReference type="Proteomes" id="UP000274786">
    <property type="component" value="Unassembled WGS sequence"/>
</dbReference>
<sequence>MTQSTQQVVDGFISLTGQGAPVEQIGALFSDDVDFYIAGDIANVPWIGRKNGQAGAAEFYRQIRQLIISEAFKISDVIVQGRRAIILGELASRVRQTDKLISTEFALDILVDDGKITRFRMFEDSFAVAQAVV</sequence>
<name>A0A498CFG8_9GAMM</name>
<dbReference type="Gene3D" id="3.10.450.50">
    <property type="match status" value="1"/>
</dbReference>
<protein>
    <recommendedName>
        <fullName evidence="1">SnoaL-like domain-containing protein</fullName>
    </recommendedName>
</protein>
<dbReference type="RefSeq" id="WP_121041120.1">
    <property type="nucleotide sequence ID" value="NZ_RCDC01000004.1"/>
</dbReference>
<dbReference type="InterPro" id="IPR032710">
    <property type="entry name" value="NTF2-like_dom_sf"/>
</dbReference>
<dbReference type="AlphaFoldDB" id="A0A498CFG8"/>
<dbReference type="SUPFAM" id="SSF54427">
    <property type="entry name" value="NTF2-like"/>
    <property type="match status" value="1"/>
</dbReference>
<dbReference type="Pfam" id="PF12680">
    <property type="entry name" value="SnoaL_2"/>
    <property type="match status" value="1"/>
</dbReference>
<dbReference type="EMBL" id="RCDC01000004">
    <property type="protein sequence ID" value="RLK56407.1"/>
    <property type="molecule type" value="Genomic_DNA"/>
</dbReference>
<reference evidence="2 3" key="1">
    <citation type="submission" date="2018-10" db="EMBL/GenBank/DDBJ databases">
        <title>Comparative analysis of microorganisms from saline springs in Andes Mountain Range, Colombia.</title>
        <authorList>
            <person name="Rubin E."/>
        </authorList>
    </citation>
    <scope>NUCLEOTIDE SEQUENCE [LARGE SCALE GENOMIC DNA]</scope>
    <source>
        <strain evidence="2 3">USBA GBX 843</strain>
    </source>
</reference>
<accession>A0A498CFG8</accession>
<comment type="caution">
    <text evidence="2">The sequence shown here is derived from an EMBL/GenBank/DDBJ whole genome shotgun (WGS) entry which is preliminary data.</text>
</comment>
<proteinExistence type="predicted"/>